<dbReference type="Gene3D" id="3.40.50.10090">
    <property type="match status" value="2"/>
</dbReference>
<protein>
    <submittedName>
        <fullName evidence="2">Tetrapyrrole biosynthesis, uroporphyrinogen III synthase</fullName>
    </submittedName>
</protein>
<accession>A0A550CLK8</accession>
<dbReference type="Pfam" id="PF02602">
    <property type="entry name" value="HEM4"/>
    <property type="match status" value="1"/>
</dbReference>
<dbReference type="GO" id="GO:0006782">
    <property type="term" value="P:protoporphyrinogen IX biosynthetic process"/>
    <property type="evidence" value="ECO:0007669"/>
    <property type="project" value="UniProtKB-UniPathway"/>
</dbReference>
<dbReference type="GO" id="GO:0006780">
    <property type="term" value="P:uroporphyrinogen III biosynthetic process"/>
    <property type="evidence" value="ECO:0007669"/>
    <property type="project" value="InterPro"/>
</dbReference>
<dbReference type="SUPFAM" id="SSF69618">
    <property type="entry name" value="HemD-like"/>
    <property type="match status" value="1"/>
</dbReference>
<feature type="domain" description="Tetrapyrrole biosynthesis uroporphyrinogen III synthase" evidence="1">
    <location>
        <begin position="19"/>
        <end position="289"/>
    </location>
</feature>
<dbReference type="UniPathway" id="UPA00251">
    <property type="reaction ID" value="UER00320"/>
</dbReference>
<dbReference type="InterPro" id="IPR036108">
    <property type="entry name" value="4pyrrol_syn_uPrphyn_synt_sf"/>
</dbReference>
<proteinExistence type="predicted"/>
<sequence>MASLAVLLLRDPDREKPDRYESAFLRAGHVVTSVAALDTGFVNEDALRCVVQKRASDFDGVIVTSSRACEAWRRAAQGLYPDAATPSFPRPQNGWATTPFYAVGRATSVALRAIAGSPAAPRDVRGEESSTGETLARFVVDDVRAGDATRGHPARLLYLTGDKNRDTVPNMLTEAGIAFEPLQVYGTRGAPDFAQRLEDAMSAFSTDSGELWVVFFAPSSTDFALPVLRQHIDFKESPSVLSSGSSTEPSTRRYARVAAIGPMSSDHILRERNLYVDAIATNPSPADLVNAIHAVTLSRPP</sequence>
<evidence type="ECO:0000313" key="3">
    <source>
        <dbReference type="Proteomes" id="UP000320762"/>
    </source>
</evidence>
<keyword evidence="3" id="KW-1185">Reference proteome</keyword>
<dbReference type="Proteomes" id="UP000320762">
    <property type="component" value="Unassembled WGS sequence"/>
</dbReference>
<dbReference type="OrthoDB" id="5595751at2759"/>
<dbReference type="CDD" id="cd06578">
    <property type="entry name" value="HemD"/>
    <property type="match status" value="1"/>
</dbReference>
<evidence type="ECO:0000259" key="1">
    <source>
        <dbReference type="Pfam" id="PF02602"/>
    </source>
</evidence>
<dbReference type="PANTHER" id="PTHR12390:SF0">
    <property type="entry name" value="UROPORPHYRINOGEN-III SYNTHASE"/>
    <property type="match status" value="1"/>
</dbReference>
<dbReference type="PANTHER" id="PTHR12390">
    <property type="entry name" value="UROPORPHYRINOGEN III SYNTHASE"/>
    <property type="match status" value="1"/>
</dbReference>
<dbReference type="InterPro" id="IPR039793">
    <property type="entry name" value="UROS/Hem4"/>
</dbReference>
<reference evidence="2 3" key="1">
    <citation type="journal article" date="2019" name="New Phytol.">
        <title>Comparative genomics reveals unique wood-decay strategies and fruiting body development in the Schizophyllaceae.</title>
        <authorList>
            <person name="Almasi E."/>
            <person name="Sahu N."/>
            <person name="Krizsan K."/>
            <person name="Balint B."/>
            <person name="Kovacs G.M."/>
            <person name="Kiss B."/>
            <person name="Cseklye J."/>
            <person name="Drula E."/>
            <person name="Henrissat B."/>
            <person name="Nagy I."/>
            <person name="Chovatia M."/>
            <person name="Adam C."/>
            <person name="LaButti K."/>
            <person name="Lipzen A."/>
            <person name="Riley R."/>
            <person name="Grigoriev I.V."/>
            <person name="Nagy L.G."/>
        </authorList>
    </citation>
    <scope>NUCLEOTIDE SEQUENCE [LARGE SCALE GENOMIC DNA]</scope>
    <source>
        <strain evidence="2 3">NL-1724</strain>
    </source>
</reference>
<evidence type="ECO:0000313" key="2">
    <source>
        <dbReference type="EMBL" id="TRM65701.1"/>
    </source>
</evidence>
<comment type="caution">
    <text evidence="2">The sequence shown here is derived from an EMBL/GenBank/DDBJ whole genome shotgun (WGS) entry which is preliminary data.</text>
</comment>
<dbReference type="EMBL" id="VDMD01000004">
    <property type="protein sequence ID" value="TRM65701.1"/>
    <property type="molecule type" value="Genomic_DNA"/>
</dbReference>
<dbReference type="STRING" id="97359.A0A550CLK8"/>
<dbReference type="AlphaFoldDB" id="A0A550CLK8"/>
<organism evidence="2 3">
    <name type="scientific">Schizophyllum amplum</name>
    <dbReference type="NCBI Taxonomy" id="97359"/>
    <lineage>
        <taxon>Eukaryota</taxon>
        <taxon>Fungi</taxon>
        <taxon>Dikarya</taxon>
        <taxon>Basidiomycota</taxon>
        <taxon>Agaricomycotina</taxon>
        <taxon>Agaricomycetes</taxon>
        <taxon>Agaricomycetidae</taxon>
        <taxon>Agaricales</taxon>
        <taxon>Schizophyllaceae</taxon>
        <taxon>Schizophyllum</taxon>
    </lineage>
</organism>
<name>A0A550CLK8_9AGAR</name>
<dbReference type="GO" id="GO:0004852">
    <property type="term" value="F:uroporphyrinogen-III synthase activity"/>
    <property type="evidence" value="ECO:0007669"/>
    <property type="project" value="InterPro"/>
</dbReference>
<dbReference type="InterPro" id="IPR003754">
    <property type="entry name" value="4pyrrol_synth_uPrphyn_synth"/>
</dbReference>
<dbReference type="GO" id="GO:0005829">
    <property type="term" value="C:cytosol"/>
    <property type="evidence" value="ECO:0007669"/>
    <property type="project" value="TreeGrafter"/>
</dbReference>
<gene>
    <name evidence="2" type="ORF">BD626DRAFT_190981</name>
</gene>